<evidence type="ECO:0000313" key="2">
    <source>
        <dbReference type="Proteomes" id="UP000319976"/>
    </source>
</evidence>
<dbReference type="Proteomes" id="UP000319976">
    <property type="component" value="Chromosome"/>
</dbReference>
<protein>
    <recommendedName>
        <fullName evidence="3">Addiction module component</fullName>
    </recommendedName>
</protein>
<dbReference type="KEGG" id="chya:V22_01310"/>
<dbReference type="RefSeq" id="WP_145258842.1">
    <property type="nucleotide sequence ID" value="NZ_CP036316.1"/>
</dbReference>
<keyword evidence="2" id="KW-1185">Reference proteome</keyword>
<gene>
    <name evidence="1" type="ORF">V22_01310</name>
</gene>
<name>A0A517T3I0_9PLAN</name>
<accession>A0A517T3I0</accession>
<dbReference type="EMBL" id="CP036316">
    <property type="protein sequence ID" value="QDT62933.1"/>
    <property type="molecule type" value="Genomic_DNA"/>
</dbReference>
<sequence length="75" mass="8369">MSSTVKNELSEFHQFLSRKLNNSETDVSPEEVLAEWRERQATLESVQRGLADAEAGRVRPAEEVLAELRAKSLAG</sequence>
<dbReference type="OrthoDB" id="9802290at2"/>
<evidence type="ECO:0000313" key="1">
    <source>
        <dbReference type="EMBL" id="QDT62933.1"/>
    </source>
</evidence>
<organism evidence="1 2">
    <name type="scientific">Calycomorphotria hydatis</name>
    <dbReference type="NCBI Taxonomy" id="2528027"/>
    <lineage>
        <taxon>Bacteria</taxon>
        <taxon>Pseudomonadati</taxon>
        <taxon>Planctomycetota</taxon>
        <taxon>Planctomycetia</taxon>
        <taxon>Planctomycetales</taxon>
        <taxon>Planctomycetaceae</taxon>
        <taxon>Calycomorphotria</taxon>
    </lineage>
</organism>
<dbReference type="AlphaFoldDB" id="A0A517T3I0"/>
<evidence type="ECO:0008006" key="3">
    <source>
        <dbReference type="Google" id="ProtNLM"/>
    </source>
</evidence>
<proteinExistence type="predicted"/>
<reference evidence="1 2" key="1">
    <citation type="submission" date="2019-02" db="EMBL/GenBank/DDBJ databases">
        <title>Deep-cultivation of Planctomycetes and their phenomic and genomic characterization uncovers novel biology.</title>
        <authorList>
            <person name="Wiegand S."/>
            <person name="Jogler M."/>
            <person name="Boedeker C."/>
            <person name="Pinto D."/>
            <person name="Vollmers J."/>
            <person name="Rivas-Marin E."/>
            <person name="Kohn T."/>
            <person name="Peeters S.H."/>
            <person name="Heuer A."/>
            <person name="Rast P."/>
            <person name="Oberbeckmann S."/>
            <person name="Bunk B."/>
            <person name="Jeske O."/>
            <person name="Meyerdierks A."/>
            <person name="Storesund J.E."/>
            <person name="Kallscheuer N."/>
            <person name="Luecker S."/>
            <person name="Lage O.M."/>
            <person name="Pohl T."/>
            <person name="Merkel B.J."/>
            <person name="Hornburger P."/>
            <person name="Mueller R.-W."/>
            <person name="Bruemmer F."/>
            <person name="Labrenz M."/>
            <person name="Spormann A.M."/>
            <person name="Op den Camp H."/>
            <person name="Overmann J."/>
            <person name="Amann R."/>
            <person name="Jetten M.S.M."/>
            <person name="Mascher T."/>
            <person name="Medema M.H."/>
            <person name="Devos D.P."/>
            <person name="Kaster A.-K."/>
            <person name="Ovreas L."/>
            <person name="Rohde M."/>
            <person name="Galperin M.Y."/>
            <person name="Jogler C."/>
        </authorList>
    </citation>
    <scope>NUCLEOTIDE SEQUENCE [LARGE SCALE GENOMIC DNA]</scope>
    <source>
        <strain evidence="1 2">V22</strain>
    </source>
</reference>